<keyword evidence="5" id="KW-0963">Cytoplasm</keyword>
<dbReference type="NCBIfam" id="TIGR01579">
    <property type="entry name" value="MiaB-like-C"/>
    <property type="match status" value="1"/>
</dbReference>
<keyword evidence="4" id="KW-0004">4Fe-4S</keyword>
<keyword evidence="7" id="KW-0949">S-adenosyl-L-methionine</keyword>
<dbReference type="PROSITE" id="PS01278">
    <property type="entry name" value="MTTASE_RADICAL"/>
    <property type="match status" value="1"/>
</dbReference>
<dbReference type="SUPFAM" id="SSF102114">
    <property type="entry name" value="Radical SAM enzymes"/>
    <property type="match status" value="1"/>
</dbReference>
<comment type="cofactor">
    <cofactor evidence="1">
        <name>[4Fe-4S] cluster</name>
        <dbReference type="ChEBI" id="CHEBI:49883"/>
    </cofactor>
</comment>
<dbReference type="PROSITE" id="PS51449">
    <property type="entry name" value="MTTASE_N"/>
    <property type="match status" value="1"/>
</dbReference>
<feature type="domain" description="MTTase N-terminal" evidence="16">
    <location>
        <begin position="2"/>
        <end position="113"/>
    </location>
</feature>
<evidence type="ECO:0000256" key="10">
    <source>
        <dbReference type="ARBA" id="ARBA00023004"/>
    </source>
</evidence>
<evidence type="ECO:0000256" key="8">
    <source>
        <dbReference type="ARBA" id="ARBA00022694"/>
    </source>
</evidence>
<comment type="catalytic activity">
    <reaction evidence="13">
        <text>N(6)-L-threonylcarbamoyladenosine(37) in tRNA + (sulfur carrier)-SH + AH2 + 2 S-adenosyl-L-methionine = 2-methylsulfanyl-N(6)-L-threonylcarbamoyladenosine(37) in tRNA + (sulfur carrier)-H + 5'-deoxyadenosine + L-methionine + A + S-adenosyl-L-homocysteine + 2 H(+)</text>
        <dbReference type="Rhea" id="RHEA:37075"/>
        <dbReference type="Rhea" id="RHEA-COMP:10163"/>
        <dbReference type="Rhea" id="RHEA-COMP:11092"/>
        <dbReference type="Rhea" id="RHEA-COMP:14737"/>
        <dbReference type="Rhea" id="RHEA-COMP:14739"/>
        <dbReference type="ChEBI" id="CHEBI:13193"/>
        <dbReference type="ChEBI" id="CHEBI:15378"/>
        <dbReference type="ChEBI" id="CHEBI:17319"/>
        <dbReference type="ChEBI" id="CHEBI:17499"/>
        <dbReference type="ChEBI" id="CHEBI:29917"/>
        <dbReference type="ChEBI" id="CHEBI:57844"/>
        <dbReference type="ChEBI" id="CHEBI:57856"/>
        <dbReference type="ChEBI" id="CHEBI:59789"/>
        <dbReference type="ChEBI" id="CHEBI:64428"/>
        <dbReference type="ChEBI" id="CHEBI:74418"/>
        <dbReference type="ChEBI" id="CHEBI:74420"/>
        <dbReference type="EC" id="2.8.4.5"/>
    </reaction>
</comment>
<dbReference type="Proteomes" id="UP000218627">
    <property type="component" value="Unassembled WGS sequence"/>
</dbReference>
<dbReference type="EMBL" id="OBEN01000001">
    <property type="protein sequence ID" value="SNZ12053.1"/>
    <property type="molecule type" value="Genomic_DNA"/>
</dbReference>
<dbReference type="InterPro" id="IPR020612">
    <property type="entry name" value="Methylthiotransferase_CS"/>
</dbReference>
<dbReference type="GO" id="GO:0051539">
    <property type="term" value="F:4 iron, 4 sulfur cluster binding"/>
    <property type="evidence" value="ECO:0007669"/>
    <property type="project" value="UniProtKB-KW"/>
</dbReference>
<dbReference type="CDD" id="cd01335">
    <property type="entry name" value="Radical_SAM"/>
    <property type="match status" value="1"/>
</dbReference>
<evidence type="ECO:0000256" key="1">
    <source>
        <dbReference type="ARBA" id="ARBA00001966"/>
    </source>
</evidence>
<name>A0A285NSZ2_9AQUI</name>
<dbReference type="FunFam" id="3.40.50.12160:FF:000004">
    <property type="entry name" value="Threonylcarbamoyladenosine tRNA methylthiotransferase MtaB"/>
    <property type="match status" value="1"/>
</dbReference>
<evidence type="ECO:0000256" key="7">
    <source>
        <dbReference type="ARBA" id="ARBA00022691"/>
    </source>
</evidence>
<dbReference type="OrthoDB" id="9805215at2"/>
<evidence type="ECO:0000256" key="12">
    <source>
        <dbReference type="ARBA" id="ARBA00031213"/>
    </source>
</evidence>
<organism evidence="18 19">
    <name type="scientific">Hydrogenobacter hydrogenophilus</name>
    <dbReference type="NCBI Taxonomy" id="35835"/>
    <lineage>
        <taxon>Bacteria</taxon>
        <taxon>Pseudomonadati</taxon>
        <taxon>Aquificota</taxon>
        <taxon>Aquificia</taxon>
        <taxon>Aquificales</taxon>
        <taxon>Aquificaceae</taxon>
        <taxon>Hydrogenobacter</taxon>
    </lineage>
</organism>
<dbReference type="GO" id="GO:0046872">
    <property type="term" value="F:metal ion binding"/>
    <property type="evidence" value="ECO:0007669"/>
    <property type="project" value="UniProtKB-KW"/>
</dbReference>
<dbReference type="Gene3D" id="3.40.50.12160">
    <property type="entry name" value="Methylthiotransferase, N-terminal domain"/>
    <property type="match status" value="1"/>
</dbReference>
<dbReference type="InterPro" id="IPR023404">
    <property type="entry name" value="rSAM_horseshoe"/>
</dbReference>
<dbReference type="Gene3D" id="3.80.30.20">
    <property type="entry name" value="tm_1862 like domain"/>
    <property type="match status" value="1"/>
</dbReference>
<evidence type="ECO:0000256" key="15">
    <source>
        <dbReference type="ARBA" id="ARBA00069898"/>
    </source>
</evidence>
<dbReference type="EC" id="2.8.4.5" evidence="3"/>
<evidence type="ECO:0000256" key="11">
    <source>
        <dbReference type="ARBA" id="ARBA00023014"/>
    </source>
</evidence>
<dbReference type="GO" id="GO:0035598">
    <property type="term" value="F:tRNA (N(6)-L-threonylcarbamoyladenosine(37)-C(2))-methylthiotransferase activity"/>
    <property type="evidence" value="ECO:0007669"/>
    <property type="project" value="UniProtKB-EC"/>
</dbReference>
<keyword evidence="11" id="KW-0411">Iron-sulfur</keyword>
<proteinExistence type="inferred from homology"/>
<dbReference type="FunFam" id="3.80.30.20:FF:000001">
    <property type="entry name" value="tRNA-2-methylthio-N(6)-dimethylallyladenosine synthase 2"/>
    <property type="match status" value="1"/>
</dbReference>
<dbReference type="PANTHER" id="PTHR11918:SF45">
    <property type="entry name" value="THREONYLCARBAMOYLADENOSINE TRNA METHYLTHIOTRANSFERASE"/>
    <property type="match status" value="1"/>
</dbReference>
<accession>A0A285NSZ2</accession>
<evidence type="ECO:0000259" key="17">
    <source>
        <dbReference type="PROSITE" id="PS51918"/>
    </source>
</evidence>
<evidence type="ECO:0000259" key="16">
    <source>
        <dbReference type="PROSITE" id="PS51449"/>
    </source>
</evidence>
<dbReference type="RefSeq" id="WP_096600562.1">
    <property type="nucleotide sequence ID" value="NZ_OBEN01000001.1"/>
</dbReference>
<sequence>MKKVAFITIGCRSNEFDTHFMAHNFRQRGYKVVIDEPADIYIINTCSVTSGAERSSRQFVYRSKRTNPSAVVVVTGCYAQTNPQFLAKLKEVDIVVGNTHKKDILRIVEEYLEGREERVHVGNIFKQKEVESFDVITYFEKVRPFVKVQEGCNRFCTFCIIPFARGKSRSVPKEKIIKEVELLADKGFKEIVLTGTQLTQYGLDIGTSLYELLKDLLKIKGIELIRLSSVYPSEISSDLLNLLLTEEKIAPHFHIPLQSGSDRILKLMKRDYQVKDYVSLVERIVKNRPLSAIGTDVIVGFPSEGEEDFQLTYQLLQDLPIYYMHVFPYSDRERTKASAMKEKVSEKVKRERVDILKTLDSAKREEFIRKNAGKELRALIIEENELLTENYIKLRREGYNAVGELVRIRV</sequence>
<dbReference type="InterPro" id="IPR006638">
    <property type="entry name" value="Elp3/MiaA/NifB-like_rSAM"/>
</dbReference>
<dbReference type="SFLD" id="SFLDG01082">
    <property type="entry name" value="B12-binding_domain_containing"/>
    <property type="match status" value="1"/>
</dbReference>
<feature type="domain" description="Radical SAM core" evidence="17">
    <location>
        <begin position="138"/>
        <end position="366"/>
    </location>
</feature>
<keyword evidence="6 18" id="KW-0808">Transferase</keyword>
<evidence type="ECO:0000256" key="9">
    <source>
        <dbReference type="ARBA" id="ARBA00022723"/>
    </source>
</evidence>
<evidence type="ECO:0000313" key="18">
    <source>
        <dbReference type="EMBL" id="SNZ12053.1"/>
    </source>
</evidence>
<dbReference type="Pfam" id="PF00919">
    <property type="entry name" value="UPF0004"/>
    <property type="match status" value="1"/>
</dbReference>
<dbReference type="InterPro" id="IPR006467">
    <property type="entry name" value="MiaB-like_bact"/>
</dbReference>
<keyword evidence="9" id="KW-0479">Metal-binding</keyword>
<evidence type="ECO:0000256" key="5">
    <source>
        <dbReference type="ARBA" id="ARBA00022490"/>
    </source>
</evidence>
<keyword evidence="10" id="KW-0408">Iron</keyword>
<dbReference type="InterPro" id="IPR038135">
    <property type="entry name" value="Methylthiotransferase_N_sf"/>
</dbReference>
<keyword evidence="19" id="KW-1185">Reference proteome</keyword>
<dbReference type="NCBIfam" id="TIGR00089">
    <property type="entry name" value="MiaB/RimO family radical SAM methylthiotransferase"/>
    <property type="match status" value="1"/>
</dbReference>
<evidence type="ECO:0000256" key="14">
    <source>
        <dbReference type="ARBA" id="ARBA00061574"/>
    </source>
</evidence>
<evidence type="ECO:0000256" key="2">
    <source>
        <dbReference type="ARBA" id="ARBA00002399"/>
    </source>
</evidence>
<evidence type="ECO:0000313" key="19">
    <source>
        <dbReference type="Proteomes" id="UP000218627"/>
    </source>
</evidence>
<dbReference type="SFLD" id="SFLDS00029">
    <property type="entry name" value="Radical_SAM"/>
    <property type="match status" value="1"/>
</dbReference>
<dbReference type="Pfam" id="PF04055">
    <property type="entry name" value="Radical_SAM"/>
    <property type="match status" value="1"/>
</dbReference>
<evidence type="ECO:0000256" key="3">
    <source>
        <dbReference type="ARBA" id="ARBA00013273"/>
    </source>
</evidence>
<keyword evidence="8" id="KW-0819">tRNA processing</keyword>
<reference evidence="19" key="1">
    <citation type="submission" date="2017-09" db="EMBL/GenBank/DDBJ databases">
        <authorList>
            <person name="Varghese N."/>
            <person name="Submissions S."/>
        </authorList>
    </citation>
    <scope>NUCLEOTIDE SEQUENCE [LARGE SCALE GENOMIC DNA]</scope>
    <source>
        <strain evidence="19">DSM 2913</strain>
    </source>
</reference>
<dbReference type="InterPro" id="IPR007197">
    <property type="entry name" value="rSAM"/>
</dbReference>
<dbReference type="PROSITE" id="PS51918">
    <property type="entry name" value="RADICAL_SAM"/>
    <property type="match status" value="1"/>
</dbReference>
<dbReference type="InterPro" id="IPR005839">
    <property type="entry name" value="Methylthiotransferase"/>
</dbReference>
<dbReference type="SMART" id="SM00729">
    <property type="entry name" value="Elp3"/>
    <property type="match status" value="1"/>
</dbReference>
<comment type="function">
    <text evidence="2">Catalyzes the methylthiolation of N6-threonylcarbamoyladenosine (t(6)A), leading to the formation of 2-methylthio-N6-threonylcarbamoyladenosine (ms(2)t(6)A) at position 37 in tRNAs that read codons beginning with adenine.</text>
</comment>
<gene>
    <name evidence="18" type="ORF">SAMN06265353_0408</name>
</gene>
<protein>
    <recommendedName>
        <fullName evidence="15">Threonylcarbamoyladenosine tRNA methylthiotransferase MtaB</fullName>
        <ecNumber evidence="3">2.8.4.5</ecNumber>
    </recommendedName>
    <alternativeName>
        <fullName evidence="12">tRNA-t(6)A37 methylthiotransferase</fullName>
    </alternativeName>
</protein>
<comment type="similarity">
    <text evidence="14">Belongs to the methylthiotransferase family. MtaB subfamily.</text>
</comment>
<dbReference type="InterPro" id="IPR058240">
    <property type="entry name" value="rSAM_sf"/>
</dbReference>
<dbReference type="PANTHER" id="PTHR11918">
    <property type="entry name" value="RADICAL SAM PROTEINS"/>
    <property type="match status" value="1"/>
</dbReference>
<evidence type="ECO:0000256" key="6">
    <source>
        <dbReference type="ARBA" id="ARBA00022679"/>
    </source>
</evidence>
<dbReference type="InterPro" id="IPR013848">
    <property type="entry name" value="Methylthiotransferase_N"/>
</dbReference>
<evidence type="ECO:0000256" key="13">
    <source>
        <dbReference type="ARBA" id="ARBA00051661"/>
    </source>
</evidence>
<dbReference type="AlphaFoldDB" id="A0A285NSZ2"/>
<dbReference type="SFLD" id="SFLDG01061">
    <property type="entry name" value="methylthiotransferase"/>
    <property type="match status" value="1"/>
</dbReference>
<evidence type="ECO:0000256" key="4">
    <source>
        <dbReference type="ARBA" id="ARBA00022485"/>
    </source>
</evidence>